<protein>
    <submittedName>
        <fullName evidence="2">LOC100866274</fullName>
    </submittedName>
</protein>
<gene>
    <name evidence="2" type="ORF">FKW44_009992</name>
</gene>
<keyword evidence="3" id="KW-1185">Reference proteome</keyword>
<evidence type="ECO:0000313" key="3">
    <source>
        <dbReference type="Proteomes" id="UP000595437"/>
    </source>
</evidence>
<sequence>MKSRLEAFEASAAEDLARKSSSTVPPDETFKQKLESFKEKEIEKDEDAASKYLLPPKKSITDFLNPPEFQNSLGSKEDDGHIRHLASNAEEYQDVEEDDDDVDKLLDDALEESYRSVLENEEEHNLSGG</sequence>
<feature type="compositionally biased region" description="Acidic residues" evidence="1">
    <location>
        <begin position="91"/>
        <end position="101"/>
    </location>
</feature>
<accession>A0A7T8HFY1</accession>
<proteinExistence type="predicted"/>
<evidence type="ECO:0000313" key="2">
    <source>
        <dbReference type="EMBL" id="QQP49353.1"/>
    </source>
</evidence>
<evidence type="ECO:0000256" key="1">
    <source>
        <dbReference type="SAM" id="MobiDB-lite"/>
    </source>
</evidence>
<feature type="region of interest" description="Disordered" evidence="1">
    <location>
        <begin position="57"/>
        <end position="101"/>
    </location>
</feature>
<name>A0A7T8HFY1_CALRO</name>
<feature type="region of interest" description="Disordered" evidence="1">
    <location>
        <begin position="1"/>
        <end position="31"/>
    </location>
</feature>
<dbReference type="AlphaFoldDB" id="A0A7T8HFY1"/>
<feature type="non-terminal residue" evidence="2">
    <location>
        <position position="129"/>
    </location>
</feature>
<reference evidence="3" key="1">
    <citation type="submission" date="2021-01" db="EMBL/GenBank/DDBJ databases">
        <title>Caligus Genome Assembly.</title>
        <authorList>
            <person name="Gallardo-Escarate C."/>
        </authorList>
    </citation>
    <scope>NUCLEOTIDE SEQUENCE [LARGE SCALE GENOMIC DNA]</scope>
</reference>
<dbReference type="EMBL" id="CP045895">
    <property type="protein sequence ID" value="QQP49353.1"/>
    <property type="molecule type" value="Genomic_DNA"/>
</dbReference>
<organism evidence="2 3">
    <name type="scientific">Caligus rogercresseyi</name>
    <name type="common">Sea louse</name>
    <dbReference type="NCBI Taxonomy" id="217165"/>
    <lineage>
        <taxon>Eukaryota</taxon>
        <taxon>Metazoa</taxon>
        <taxon>Ecdysozoa</taxon>
        <taxon>Arthropoda</taxon>
        <taxon>Crustacea</taxon>
        <taxon>Multicrustacea</taxon>
        <taxon>Hexanauplia</taxon>
        <taxon>Copepoda</taxon>
        <taxon>Siphonostomatoida</taxon>
        <taxon>Caligidae</taxon>
        <taxon>Caligus</taxon>
    </lineage>
</organism>
<dbReference type="Proteomes" id="UP000595437">
    <property type="component" value="Chromosome 6"/>
</dbReference>